<proteinExistence type="inferred from homology"/>
<dbReference type="InterPro" id="IPR006048">
    <property type="entry name" value="A-amylase/branching_C"/>
</dbReference>
<evidence type="ECO:0000259" key="13">
    <source>
        <dbReference type="SMART" id="SM00632"/>
    </source>
</evidence>
<keyword evidence="5" id="KW-0479">Metal-binding</keyword>
<organism evidence="15 16">
    <name type="scientific">Mycena rosella</name>
    <name type="common">Pink bonnet</name>
    <name type="synonym">Agaricus rosellus</name>
    <dbReference type="NCBI Taxonomy" id="1033263"/>
    <lineage>
        <taxon>Eukaryota</taxon>
        <taxon>Fungi</taxon>
        <taxon>Dikarya</taxon>
        <taxon>Basidiomycota</taxon>
        <taxon>Agaricomycotina</taxon>
        <taxon>Agaricomycetes</taxon>
        <taxon>Agaricomycetidae</taxon>
        <taxon>Agaricales</taxon>
        <taxon>Marasmiineae</taxon>
        <taxon>Mycenaceae</taxon>
        <taxon>Mycena</taxon>
    </lineage>
</organism>
<dbReference type="InterPro" id="IPR017853">
    <property type="entry name" value="GH"/>
</dbReference>
<dbReference type="GO" id="GO:0005975">
    <property type="term" value="P:carbohydrate metabolic process"/>
    <property type="evidence" value="ECO:0007669"/>
    <property type="project" value="InterPro"/>
</dbReference>
<dbReference type="EC" id="3.2.1.1" evidence="4 11"/>
<sequence>MFARSSHTLLLALPLLSCVAAGSIVRVPRSPAKTNNSIVQLFEWPWDSVASECTSFLGPLGMDSLKKLYNFSSVTGDQWWTDYQPVSYILTSKRGNREQFASMVSTCSDAGVGIIVDVVLNHMTAGKGTGFAGSSYSKYNYPAVPYTASQFHYCAGAVAADISDYNNITNVRFCELDSLSDLAQGQPEVQASIAGYLKDLMSLGVTGFRVDASKHMEPEDLATIFSTVGGSPYYTQEVPRGGASTPAQYTSNGDVIEFGATAYAMNSFLGNSGATVSNMVTPDPMGPSWDLLDSNKANYIMANQDTERGTTSLNSNSPNNAYTLSAIFMLGFNYGTPTVYSGYDFTNFDIGAPQDSAGNTNKVTCFSNGFRCEHRWTAIANMNLFHNAVGTAKLTNVFVGTPQQVAFGRGSVGFLVINNDANTWSETWKTSLPAGTYCDVIHDTDSDPKTCSGTTYDVSSDGTFTASVSAYDALALYSGSSFYFLGSQRL</sequence>
<evidence type="ECO:0000256" key="1">
    <source>
        <dbReference type="ARBA" id="ARBA00000548"/>
    </source>
</evidence>
<evidence type="ECO:0000256" key="3">
    <source>
        <dbReference type="ARBA" id="ARBA00008061"/>
    </source>
</evidence>
<dbReference type="SUPFAM" id="SSF51011">
    <property type="entry name" value="Glycosyl hydrolase domain"/>
    <property type="match status" value="1"/>
</dbReference>
<name>A0AAD7DQ22_MYCRO</name>
<keyword evidence="8 11" id="KW-0119">Carbohydrate metabolism</keyword>
<evidence type="ECO:0000256" key="6">
    <source>
        <dbReference type="ARBA" id="ARBA00022801"/>
    </source>
</evidence>
<keyword evidence="7" id="KW-0106">Calcium</keyword>
<evidence type="ECO:0000256" key="8">
    <source>
        <dbReference type="ARBA" id="ARBA00023277"/>
    </source>
</evidence>
<evidence type="ECO:0000256" key="5">
    <source>
        <dbReference type="ARBA" id="ARBA00022723"/>
    </source>
</evidence>
<dbReference type="EMBL" id="JARKIE010000037">
    <property type="protein sequence ID" value="KAJ7695768.1"/>
    <property type="molecule type" value="Genomic_DNA"/>
</dbReference>
<feature type="signal peptide" evidence="12">
    <location>
        <begin position="1"/>
        <end position="21"/>
    </location>
</feature>
<reference evidence="15" key="1">
    <citation type="submission" date="2023-03" db="EMBL/GenBank/DDBJ databases">
        <title>Massive genome expansion in bonnet fungi (Mycena s.s.) driven by repeated elements and novel gene families across ecological guilds.</title>
        <authorList>
            <consortium name="Lawrence Berkeley National Laboratory"/>
            <person name="Harder C.B."/>
            <person name="Miyauchi S."/>
            <person name="Viragh M."/>
            <person name="Kuo A."/>
            <person name="Thoen E."/>
            <person name="Andreopoulos B."/>
            <person name="Lu D."/>
            <person name="Skrede I."/>
            <person name="Drula E."/>
            <person name="Henrissat B."/>
            <person name="Morin E."/>
            <person name="Kohler A."/>
            <person name="Barry K."/>
            <person name="LaButti K."/>
            <person name="Morin E."/>
            <person name="Salamov A."/>
            <person name="Lipzen A."/>
            <person name="Mereny Z."/>
            <person name="Hegedus B."/>
            <person name="Baldrian P."/>
            <person name="Stursova M."/>
            <person name="Weitz H."/>
            <person name="Taylor A."/>
            <person name="Grigoriev I.V."/>
            <person name="Nagy L.G."/>
            <person name="Martin F."/>
            <person name="Kauserud H."/>
        </authorList>
    </citation>
    <scope>NUCLEOTIDE SEQUENCE</scope>
    <source>
        <strain evidence="15">CBHHK067</strain>
    </source>
</reference>
<comment type="caution">
    <text evidence="15">The sequence shown here is derived from an EMBL/GenBank/DDBJ whole genome shotgun (WGS) entry which is preliminary data.</text>
</comment>
<evidence type="ECO:0000256" key="7">
    <source>
        <dbReference type="ARBA" id="ARBA00022837"/>
    </source>
</evidence>
<dbReference type="Proteomes" id="UP001221757">
    <property type="component" value="Unassembled WGS sequence"/>
</dbReference>
<dbReference type="Pfam" id="PF02806">
    <property type="entry name" value="Alpha-amylase_C"/>
    <property type="match status" value="1"/>
</dbReference>
<evidence type="ECO:0000256" key="4">
    <source>
        <dbReference type="ARBA" id="ARBA00012595"/>
    </source>
</evidence>
<feature type="chain" id="PRO_5042111691" description="Alpha-amylase" evidence="12">
    <location>
        <begin position="22"/>
        <end position="490"/>
    </location>
</feature>
<keyword evidence="12" id="KW-0732">Signal</keyword>
<dbReference type="AlphaFoldDB" id="A0AAD7DQ22"/>
<feature type="domain" description="Alpha-amylase C-terminal" evidence="13">
    <location>
        <begin position="395"/>
        <end position="481"/>
    </location>
</feature>
<dbReference type="GO" id="GO:0046872">
    <property type="term" value="F:metal ion binding"/>
    <property type="evidence" value="ECO:0007669"/>
    <property type="project" value="UniProtKB-KW"/>
</dbReference>
<evidence type="ECO:0000256" key="11">
    <source>
        <dbReference type="RuleBase" id="RU361134"/>
    </source>
</evidence>
<comment type="cofactor">
    <cofactor evidence="2">
        <name>Ca(2+)</name>
        <dbReference type="ChEBI" id="CHEBI:29108"/>
    </cofactor>
</comment>
<evidence type="ECO:0000259" key="14">
    <source>
        <dbReference type="SMART" id="SM00642"/>
    </source>
</evidence>
<keyword evidence="6 11" id="KW-0378">Hydrolase</keyword>
<dbReference type="SMART" id="SM00632">
    <property type="entry name" value="Aamy_C"/>
    <property type="match status" value="1"/>
</dbReference>
<evidence type="ECO:0000313" key="15">
    <source>
        <dbReference type="EMBL" id="KAJ7695768.1"/>
    </source>
</evidence>
<accession>A0AAD7DQ22</accession>
<dbReference type="InterPro" id="IPR013780">
    <property type="entry name" value="Glyco_hydro_b"/>
</dbReference>
<dbReference type="PANTHER" id="PTHR43447">
    <property type="entry name" value="ALPHA-AMYLASE"/>
    <property type="match status" value="1"/>
</dbReference>
<gene>
    <name evidence="15" type="ORF">B0H17DRAFT_1178224</name>
</gene>
<dbReference type="InterPro" id="IPR031319">
    <property type="entry name" value="A-amylase_C"/>
</dbReference>
<dbReference type="SMART" id="SM00642">
    <property type="entry name" value="Aamy"/>
    <property type="match status" value="1"/>
</dbReference>
<dbReference type="GO" id="GO:0004556">
    <property type="term" value="F:alpha-amylase activity"/>
    <property type="evidence" value="ECO:0007669"/>
    <property type="project" value="UniProtKB-UniRule"/>
</dbReference>
<dbReference type="SUPFAM" id="SSF51445">
    <property type="entry name" value="(Trans)glycosidases"/>
    <property type="match status" value="1"/>
</dbReference>
<comment type="similarity">
    <text evidence="3 10">Belongs to the glycosyl hydrolase 13 family.</text>
</comment>
<evidence type="ECO:0000256" key="12">
    <source>
        <dbReference type="SAM" id="SignalP"/>
    </source>
</evidence>
<evidence type="ECO:0000256" key="2">
    <source>
        <dbReference type="ARBA" id="ARBA00001913"/>
    </source>
</evidence>
<dbReference type="InterPro" id="IPR006047">
    <property type="entry name" value="GH13_cat_dom"/>
</dbReference>
<dbReference type="Gene3D" id="2.60.40.1180">
    <property type="entry name" value="Golgi alpha-mannosidase II"/>
    <property type="match status" value="1"/>
</dbReference>
<dbReference type="PRINTS" id="PR00110">
    <property type="entry name" value="ALPHAAMYLASE"/>
</dbReference>
<dbReference type="Pfam" id="PF00128">
    <property type="entry name" value="Alpha-amylase"/>
    <property type="match status" value="1"/>
</dbReference>
<comment type="catalytic activity">
    <reaction evidence="1 11">
        <text>Endohydrolysis of (1-&gt;4)-alpha-D-glucosidic linkages in polysaccharides containing three or more (1-&gt;4)-alpha-linked D-glucose units.</text>
        <dbReference type="EC" id="3.2.1.1"/>
    </reaction>
</comment>
<evidence type="ECO:0000256" key="10">
    <source>
        <dbReference type="RuleBase" id="RU003615"/>
    </source>
</evidence>
<dbReference type="InterPro" id="IPR006046">
    <property type="entry name" value="Alpha_amylase"/>
</dbReference>
<dbReference type="Gene3D" id="3.20.20.80">
    <property type="entry name" value="Glycosidases"/>
    <property type="match status" value="1"/>
</dbReference>
<feature type="domain" description="Glycosyl hydrolase family 13 catalytic" evidence="14">
    <location>
        <begin position="36"/>
        <end position="386"/>
    </location>
</feature>
<keyword evidence="16" id="KW-1185">Reference proteome</keyword>
<keyword evidence="9 11" id="KW-0326">Glycosidase</keyword>
<protein>
    <recommendedName>
        <fullName evidence="4 11">Alpha-amylase</fullName>
        <ecNumber evidence="4 11">3.2.1.1</ecNumber>
    </recommendedName>
</protein>
<evidence type="ECO:0000256" key="9">
    <source>
        <dbReference type="ARBA" id="ARBA00023295"/>
    </source>
</evidence>
<evidence type="ECO:0000313" key="16">
    <source>
        <dbReference type="Proteomes" id="UP001221757"/>
    </source>
</evidence>